<dbReference type="Gene3D" id="3.40.1000.10">
    <property type="entry name" value="Mog1/PsbP, alpha/beta/alpha sandwich"/>
    <property type="match status" value="1"/>
</dbReference>
<dbReference type="Proteomes" id="UP000185210">
    <property type="component" value="Unassembled WGS sequence"/>
</dbReference>
<evidence type="ECO:0000256" key="1">
    <source>
        <dbReference type="ARBA" id="ARBA00022729"/>
    </source>
</evidence>
<name>A0A1N4DP21_9MYCO</name>
<evidence type="ECO:0000313" key="3">
    <source>
        <dbReference type="EMBL" id="SIN50764.1"/>
    </source>
</evidence>
<dbReference type="Proteomes" id="UP000184831">
    <property type="component" value="Unassembled WGS sequence"/>
</dbReference>
<dbReference type="EMBL" id="FSHM01000002">
    <property type="protein sequence ID" value="SIA54689.1"/>
    <property type="molecule type" value="Genomic_DNA"/>
</dbReference>
<dbReference type="InterPro" id="IPR019674">
    <property type="entry name" value="Lipoprotein_LpqN/LpqT-like"/>
</dbReference>
<accession>A0A1N4DP21</accession>
<evidence type="ECO:0000313" key="4">
    <source>
        <dbReference type="Proteomes" id="UP000184831"/>
    </source>
</evidence>
<dbReference type="Pfam" id="PF10738">
    <property type="entry name" value="Lpp-LpqN"/>
    <property type="match status" value="1"/>
</dbReference>
<dbReference type="AlphaFoldDB" id="A0A1N4DP21"/>
<reference evidence="4 5" key="1">
    <citation type="submission" date="2016-11" db="EMBL/GenBank/DDBJ databases">
        <authorList>
            <consortium name="Pathogen Informatics"/>
        </authorList>
    </citation>
    <scope>NUCLEOTIDE SEQUENCE [LARGE SCALE GENOMIC DNA]</scope>
    <source>
        <strain evidence="2 5">104</strain>
        <strain evidence="3 4">696</strain>
    </source>
</reference>
<comment type="caution">
    <text evidence="2">The sequence shown here is derived from an EMBL/GenBank/DDBJ whole genome shotgun (WGS) entry which is preliminary data.</text>
</comment>
<sequence length="156" mass="16327">MLDTKAAEEPKLALPTPAGWEYTAAMNSPMIRGTVTNIGLRANDFTPNAVVTLEDLTGKVTSAQQGIDAEITGVEQGGMAVQSRTAGTVCGHPSSTITYTLQNRPVTALITAAEDGAKTWAAIVTIQTTDPDNPAYVASKQAILDGFQFTVSGQDQ</sequence>
<dbReference type="RefSeq" id="WP_005086715.1">
    <property type="nucleotide sequence ID" value="NZ_CP125776.1"/>
</dbReference>
<evidence type="ECO:0000313" key="5">
    <source>
        <dbReference type="Proteomes" id="UP000185210"/>
    </source>
</evidence>
<gene>
    <name evidence="2" type="ORF">SAMEA2070301_01402</name>
    <name evidence="3" type="ORF">SAMEA2152244_04943</name>
</gene>
<keyword evidence="2" id="KW-0449">Lipoprotein</keyword>
<dbReference type="EMBL" id="FSQE01000017">
    <property type="protein sequence ID" value="SIN50764.1"/>
    <property type="molecule type" value="Genomic_DNA"/>
</dbReference>
<organism evidence="2 5">
    <name type="scientific">Mycobacteroides abscessus subsp. abscessus</name>
    <dbReference type="NCBI Taxonomy" id="1185650"/>
    <lineage>
        <taxon>Bacteria</taxon>
        <taxon>Bacillati</taxon>
        <taxon>Actinomycetota</taxon>
        <taxon>Actinomycetes</taxon>
        <taxon>Mycobacteriales</taxon>
        <taxon>Mycobacteriaceae</taxon>
        <taxon>Mycobacteroides</taxon>
        <taxon>Mycobacteroides abscessus</taxon>
    </lineage>
</organism>
<proteinExistence type="predicted"/>
<keyword evidence="1" id="KW-0732">Signal</keyword>
<evidence type="ECO:0000313" key="2">
    <source>
        <dbReference type="EMBL" id="SIA54689.1"/>
    </source>
</evidence>
<protein>
    <submittedName>
        <fullName evidence="2">Lipoprotein LpqN</fullName>
    </submittedName>
</protein>